<dbReference type="AlphaFoldDB" id="A0A6H5G103"/>
<dbReference type="Proteomes" id="UP000479000">
    <property type="component" value="Unassembled WGS sequence"/>
</dbReference>
<proteinExistence type="predicted"/>
<keyword evidence="2" id="KW-0963">Cytoplasm</keyword>
<comment type="subcellular location">
    <subcellularLocation>
        <location evidence="1">Cytoplasm</location>
    </subcellularLocation>
</comment>
<dbReference type="OrthoDB" id="10265007at2759"/>
<sequence>MVKSSSTSTTSNCRKSWRLPLRDEELPKDAQEANWFSAPSALRVYGQYLNLDSNHNGMLTKNELAEVQFGQVGNTTCCPRTASRSGSVAIWLALQGACAKGFVKVELSPHPLEGENRVDDFDPTSLDDVALQFGFIERNLQRLLLKPPVIQCSHRRQSGTVNKRKNRLRSHKYYERRGDLMSVLVGRFHQHKNITSI</sequence>
<dbReference type="GO" id="GO:0005737">
    <property type="term" value="C:cytoplasm"/>
    <property type="evidence" value="ECO:0007669"/>
    <property type="project" value="UniProtKB-SubCell"/>
</dbReference>
<organism evidence="3 4">
    <name type="scientific">Nesidiocoris tenuis</name>
    <dbReference type="NCBI Taxonomy" id="355587"/>
    <lineage>
        <taxon>Eukaryota</taxon>
        <taxon>Metazoa</taxon>
        <taxon>Ecdysozoa</taxon>
        <taxon>Arthropoda</taxon>
        <taxon>Hexapoda</taxon>
        <taxon>Insecta</taxon>
        <taxon>Pterygota</taxon>
        <taxon>Neoptera</taxon>
        <taxon>Paraneoptera</taxon>
        <taxon>Hemiptera</taxon>
        <taxon>Heteroptera</taxon>
        <taxon>Panheteroptera</taxon>
        <taxon>Cimicomorpha</taxon>
        <taxon>Miridae</taxon>
        <taxon>Dicyphina</taxon>
        <taxon>Nesidiocoris</taxon>
    </lineage>
</organism>
<name>A0A6H5G103_9HEMI</name>
<dbReference type="PROSITE" id="PS00018">
    <property type="entry name" value="EF_HAND_1"/>
    <property type="match status" value="1"/>
</dbReference>
<accession>A0A6H5G103</accession>
<dbReference type="GO" id="GO:0030865">
    <property type="term" value="P:cortical cytoskeleton organization"/>
    <property type="evidence" value="ECO:0007669"/>
    <property type="project" value="TreeGrafter"/>
</dbReference>
<dbReference type="GO" id="GO:0000226">
    <property type="term" value="P:microtubule cytoskeleton organization"/>
    <property type="evidence" value="ECO:0007669"/>
    <property type="project" value="TreeGrafter"/>
</dbReference>
<dbReference type="InterPro" id="IPR018247">
    <property type="entry name" value="EF_Hand_1_Ca_BS"/>
</dbReference>
<evidence type="ECO:0008006" key="5">
    <source>
        <dbReference type="Google" id="ProtNLM"/>
    </source>
</evidence>
<evidence type="ECO:0000256" key="2">
    <source>
        <dbReference type="ARBA" id="ARBA00022490"/>
    </source>
</evidence>
<evidence type="ECO:0000256" key="1">
    <source>
        <dbReference type="ARBA" id="ARBA00004496"/>
    </source>
</evidence>
<keyword evidence="4" id="KW-1185">Reference proteome</keyword>
<evidence type="ECO:0000313" key="3">
    <source>
        <dbReference type="EMBL" id="CAA9995885.1"/>
    </source>
</evidence>
<dbReference type="InterPro" id="IPR039865">
    <property type="entry name" value="PPP2R3C"/>
</dbReference>
<dbReference type="GO" id="GO:0005813">
    <property type="term" value="C:centrosome"/>
    <property type="evidence" value="ECO:0007669"/>
    <property type="project" value="TreeGrafter"/>
</dbReference>
<reference evidence="3 4" key="1">
    <citation type="submission" date="2020-02" db="EMBL/GenBank/DDBJ databases">
        <authorList>
            <person name="Ferguson B K."/>
        </authorList>
    </citation>
    <scope>NUCLEOTIDE SEQUENCE [LARGE SCALE GENOMIC DNA]</scope>
</reference>
<protein>
    <recommendedName>
        <fullName evidence="5">EF-hand domain-containing protein</fullName>
    </recommendedName>
</protein>
<dbReference type="PANTHER" id="PTHR12085:SF3">
    <property type="entry name" value="SERINE_THREONINE-PROTEIN PHOSPHATASE 2A REGULATORY SUBUNIT B'' SUBUNIT GAMMA"/>
    <property type="match status" value="1"/>
</dbReference>
<dbReference type="EMBL" id="CADCXU010004120">
    <property type="protein sequence ID" value="CAA9995885.1"/>
    <property type="molecule type" value="Genomic_DNA"/>
</dbReference>
<dbReference type="GO" id="GO:0035303">
    <property type="term" value="P:regulation of dephosphorylation"/>
    <property type="evidence" value="ECO:0007669"/>
    <property type="project" value="InterPro"/>
</dbReference>
<evidence type="ECO:0000313" key="4">
    <source>
        <dbReference type="Proteomes" id="UP000479000"/>
    </source>
</evidence>
<dbReference type="PANTHER" id="PTHR12085">
    <property type="entry name" value="SERINE/THREONINE-PROTEIN PHOSPHATASE 2A REGULATORY SUBUNIT B'' SUBUNIT GAMMA"/>
    <property type="match status" value="1"/>
</dbReference>
<dbReference type="GO" id="GO:0005819">
    <property type="term" value="C:spindle"/>
    <property type="evidence" value="ECO:0007669"/>
    <property type="project" value="TreeGrafter"/>
</dbReference>
<gene>
    <name evidence="3" type="ORF">NTEN_LOCUS2595</name>
</gene>